<gene>
    <name evidence="2" type="ORF">NLU13_3653</name>
</gene>
<sequence>MIHSSSHSEPLSPEVAAPYTRLKDQIFDEDKCRNVLVRYCAHIPRNYHYGDGVQLVFLVLRDHLGDEHLGRAGGVLYEMIEVDCNHSDDPGAAFQRWRHDHMHRHANLELPHIPHLTTVSTNITPTTALVKWRAGHPDRYKIMLSDHGMGHSRTPSSPIRHRKSWTIDCTTYVSSRDGGTWPMRRLNPKEFHEMQWNPESPHRGRFIKERSLDLSEVSATSLGNETASTRPLERDQGRNMERTTFRTRSLSDVMIRTYGKFKSYGKKTGKTEIAMLAGSQSLPRDRSICTLLDTKDQPQVSEWEIPNASFARKFGLVADGHSLPPSIKELPVAEEKAMDKSSPSTPNITPLHGSFLPVSPMSRSQSSSPRKRENKQPLHIRMNLTENQVNKLTDAFTTSKRDCSPVRASRVSGGSSSPKPKGARFMPGNPRHVFRKSGGDPDASHMDASAVGELMPGWSKPNAELPNLAERRQQAAPSHLLVEGGSKGPRDSLKPQIKQSTGLMTPFECEHITDWSTTEDDSRGRQSCGGRHHSQEPEPLKLKPRKYQPPPAPRQERVPARDRSPEKWIGSDTYASSRALQQGIRCSPSPRRTQSNAEQIRRHVPSHQGSNVPLPPMPTRAEAIASIESPLFSPLASYFRGPDFPSEKKGGKIMIGDNGWLERTQSVNDQTKRSPSKRIGILEGIKKIARDMTELHYPSRRSQPSAKDAGPSITVSLDAREQSLLYCELEYHISNALNSYITSQLDRGNLIPHKLERVASQWHSLGRPRVIGFRYDLETQIDLLDLHANDFIFHGRRSGNPVEIEGLLHTMKVNARAMRVRTFCQPDKVIAKQIVDAQSLFNLMGVSEEQERALGEVAGFFKVIVERERGGLKRRVEEEHLRMREGERERMYIH</sequence>
<feature type="region of interest" description="Disordered" evidence="1">
    <location>
        <begin position="472"/>
        <end position="615"/>
    </location>
</feature>
<keyword evidence="3" id="KW-1185">Reference proteome</keyword>
<name>A0AA39LAL9_SARSR</name>
<feature type="region of interest" description="Disordered" evidence="1">
    <location>
        <begin position="395"/>
        <end position="447"/>
    </location>
</feature>
<proteinExistence type="predicted"/>
<evidence type="ECO:0000256" key="1">
    <source>
        <dbReference type="SAM" id="MobiDB-lite"/>
    </source>
</evidence>
<dbReference type="Proteomes" id="UP001175261">
    <property type="component" value="Unassembled WGS sequence"/>
</dbReference>
<reference evidence="2" key="1">
    <citation type="submission" date="2022-10" db="EMBL/GenBank/DDBJ databases">
        <title>Determination and structural analysis of whole genome sequence of Sarocladium strictum F4-1.</title>
        <authorList>
            <person name="Hu L."/>
            <person name="Jiang Y."/>
        </authorList>
    </citation>
    <scope>NUCLEOTIDE SEQUENCE</scope>
    <source>
        <strain evidence="2">F4-1</strain>
    </source>
</reference>
<comment type="caution">
    <text evidence="2">The sequence shown here is derived from an EMBL/GenBank/DDBJ whole genome shotgun (WGS) entry which is preliminary data.</text>
</comment>
<feature type="compositionally biased region" description="Low complexity" evidence="1">
    <location>
        <begin position="357"/>
        <end position="368"/>
    </location>
</feature>
<protein>
    <submittedName>
        <fullName evidence="2">Uncharacterized protein</fullName>
    </submittedName>
</protein>
<feature type="compositionally biased region" description="Basic and acidic residues" evidence="1">
    <location>
        <begin position="554"/>
        <end position="566"/>
    </location>
</feature>
<accession>A0AA39LAL9</accession>
<feature type="region of interest" description="Disordered" evidence="1">
    <location>
        <begin position="334"/>
        <end position="383"/>
    </location>
</feature>
<dbReference type="AlphaFoldDB" id="A0AA39LAL9"/>
<evidence type="ECO:0000313" key="2">
    <source>
        <dbReference type="EMBL" id="KAK0390080.1"/>
    </source>
</evidence>
<organism evidence="2 3">
    <name type="scientific">Sarocladium strictum</name>
    <name type="common">Black bundle disease fungus</name>
    <name type="synonym">Acremonium strictum</name>
    <dbReference type="NCBI Taxonomy" id="5046"/>
    <lineage>
        <taxon>Eukaryota</taxon>
        <taxon>Fungi</taxon>
        <taxon>Dikarya</taxon>
        <taxon>Ascomycota</taxon>
        <taxon>Pezizomycotina</taxon>
        <taxon>Sordariomycetes</taxon>
        <taxon>Hypocreomycetidae</taxon>
        <taxon>Hypocreales</taxon>
        <taxon>Sarocladiaceae</taxon>
        <taxon>Sarocladium</taxon>
    </lineage>
</organism>
<feature type="compositionally biased region" description="Low complexity" evidence="1">
    <location>
        <begin position="405"/>
        <end position="424"/>
    </location>
</feature>
<dbReference type="EMBL" id="JAPDFR010000002">
    <property type="protein sequence ID" value="KAK0390080.1"/>
    <property type="molecule type" value="Genomic_DNA"/>
</dbReference>
<evidence type="ECO:0000313" key="3">
    <source>
        <dbReference type="Proteomes" id="UP001175261"/>
    </source>
</evidence>